<reference evidence="3" key="1">
    <citation type="journal article" date="2011" name="Nature">
        <title>Genome sequence and analysis of the tuber crop potato.</title>
        <authorList>
            <consortium name="The Potato Genome Sequencing Consortium"/>
        </authorList>
    </citation>
    <scope>NUCLEOTIDE SEQUENCE [LARGE SCALE GENOMIC DNA]</scope>
    <source>
        <strain evidence="3">cv. DM1-3 516 R44</strain>
    </source>
</reference>
<dbReference type="EnsemblPlants" id="PGSC0003DMT400092622">
    <property type="protein sequence ID" value="PGSC0003DMT400092622"/>
    <property type="gene ID" value="PGSC0003DMG400042193"/>
</dbReference>
<name>M1DQ71_SOLTU</name>
<protein>
    <submittedName>
        <fullName evidence="2">Uncharacterized protein</fullName>
    </submittedName>
</protein>
<dbReference type="InParanoid" id="M1DQ71"/>
<dbReference type="HOGENOM" id="CLU_1819244_0_0_1"/>
<accession>M1DQ71</accession>
<dbReference type="PaxDb" id="4113-PGSC0003DMT400092622"/>
<organism evidence="2 3">
    <name type="scientific">Solanum tuberosum</name>
    <name type="common">Potato</name>
    <dbReference type="NCBI Taxonomy" id="4113"/>
    <lineage>
        <taxon>Eukaryota</taxon>
        <taxon>Viridiplantae</taxon>
        <taxon>Streptophyta</taxon>
        <taxon>Embryophyta</taxon>
        <taxon>Tracheophyta</taxon>
        <taxon>Spermatophyta</taxon>
        <taxon>Magnoliopsida</taxon>
        <taxon>eudicotyledons</taxon>
        <taxon>Gunneridae</taxon>
        <taxon>Pentapetalae</taxon>
        <taxon>asterids</taxon>
        <taxon>lamiids</taxon>
        <taxon>Solanales</taxon>
        <taxon>Solanaceae</taxon>
        <taxon>Solanoideae</taxon>
        <taxon>Solaneae</taxon>
        <taxon>Solanum</taxon>
    </lineage>
</organism>
<feature type="region of interest" description="Disordered" evidence="1">
    <location>
        <begin position="96"/>
        <end position="143"/>
    </location>
</feature>
<evidence type="ECO:0000256" key="1">
    <source>
        <dbReference type="SAM" id="MobiDB-lite"/>
    </source>
</evidence>
<sequence>MSLSMGTRNNVQDFIIISDDSDGDDSSKTHGLTSVADNETLIHGFVEFSQEIDQEVTSHLTMTLQPVESHHLASLSRTIRLKDKFTRTLARGPVISRGSNAAIPRRPYRSQRMRATNDPEVIEEKRKRTTKMCASSKRKKSAP</sequence>
<evidence type="ECO:0000313" key="3">
    <source>
        <dbReference type="Proteomes" id="UP000011115"/>
    </source>
</evidence>
<keyword evidence="3" id="KW-1185">Reference proteome</keyword>
<dbReference type="Proteomes" id="UP000011115">
    <property type="component" value="Unassembled WGS sequence"/>
</dbReference>
<reference evidence="2" key="2">
    <citation type="submission" date="2015-06" db="UniProtKB">
        <authorList>
            <consortium name="EnsemblPlants"/>
        </authorList>
    </citation>
    <scope>IDENTIFICATION</scope>
    <source>
        <strain evidence="2">DM1-3 516 R44</strain>
    </source>
</reference>
<evidence type="ECO:0000313" key="2">
    <source>
        <dbReference type="EnsemblPlants" id="PGSC0003DMT400092622"/>
    </source>
</evidence>
<dbReference type="AlphaFoldDB" id="M1DQ71"/>
<dbReference type="Gramene" id="PGSC0003DMT400092622">
    <property type="protein sequence ID" value="PGSC0003DMT400092622"/>
    <property type="gene ID" value="PGSC0003DMG400042193"/>
</dbReference>
<proteinExistence type="predicted"/>